<dbReference type="InterPro" id="IPR001206">
    <property type="entry name" value="Diacylglycerol_kinase_cat_dom"/>
</dbReference>
<proteinExistence type="predicted"/>
<dbReference type="AlphaFoldDB" id="A0A7S4DHB1"/>
<dbReference type="SMART" id="SM00046">
    <property type="entry name" value="DAGKc"/>
    <property type="match status" value="1"/>
</dbReference>
<sequence>MHNEQRQTPLLDGSSHESYRGSVQLAFGTPKSKPVKVSIDESQLSAGATTYELRDMIGATTNPGGLTVHYYPLTTGCCSKPQRRYSPLRFFTRDTKVATSWASIITRAARHLGIGEDPPPRRKILCYVNPFSGSGGARQIIQDAVKMFDRAHIDLNTVYTKREGQVEEEIVGVDLDKYESVLIVSGDGLVMEYLNGIMARKDWEQAISKPFGILPAGSGNGLSASIRQVSDEPMDPTSAAFLVAKGQTRPLDLVSFKQPQSKPRYGMLSLSWGLISDIDINSEICRCCGAARFTAYAILRLLCTRTYYGSIRYIPSSDGKGRRGRSAGIKSLRQLKNQAIISQPASADAKKDDGPDPELGAERAVGWVEVPNDTFTLLWAVNTPMADEENLLVPEAELDDGVINLMYLEGNSWCSTLCTLLRVEDGTQTKDPNFKLHKVDKLTLSPDVKRAKGLYSLDGEPTSDNDSRITMQVHPGVLTTYCG</sequence>
<dbReference type="PANTHER" id="PTHR12358:SF112">
    <property type="entry name" value="LD11247P-RELATED"/>
    <property type="match status" value="1"/>
</dbReference>
<reference evidence="2" key="1">
    <citation type="submission" date="2021-01" db="EMBL/GenBank/DDBJ databases">
        <authorList>
            <person name="Corre E."/>
            <person name="Pelletier E."/>
            <person name="Niang G."/>
            <person name="Scheremetjew M."/>
            <person name="Finn R."/>
            <person name="Kale V."/>
            <person name="Holt S."/>
            <person name="Cochrane G."/>
            <person name="Meng A."/>
            <person name="Brown T."/>
            <person name="Cohen L."/>
        </authorList>
    </citation>
    <scope>NUCLEOTIDE SEQUENCE</scope>
    <source>
        <strain evidence="2">CCCM811</strain>
    </source>
</reference>
<dbReference type="PROSITE" id="PS50146">
    <property type="entry name" value="DAGK"/>
    <property type="match status" value="1"/>
</dbReference>
<dbReference type="Pfam" id="PF00781">
    <property type="entry name" value="DAGK_cat"/>
    <property type="match status" value="1"/>
</dbReference>
<dbReference type="SUPFAM" id="SSF111331">
    <property type="entry name" value="NAD kinase/diacylglycerol kinase-like"/>
    <property type="match status" value="1"/>
</dbReference>
<dbReference type="Gene3D" id="2.60.200.40">
    <property type="match status" value="1"/>
</dbReference>
<protein>
    <recommendedName>
        <fullName evidence="1">DAGKc domain-containing protein</fullName>
    </recommendedName>
</protein>
<accession>A0A7S4DHB1</accession>
<dbReference type="GO" id="GO:0005737">
    <property type="term" value="C:cytoplasm"/>
    <property type="evidence" value="ECO:0007669"/>
    <property type="project" value="TreeGrafter"/>
</dbReference>
<dbReference type="GO" id="GO:0016020">
    <property type="term" value="C:membrane"/>
    <property type="evidence" value="ECO:0007669"/>
    <property type="project" value="TreeGrafter"/>
</dbReference>
<name>A0A7S4DHB1_9EUKA</name>
<gene>
    <name evidence="2" type="ORF">LGLO00237_LOCUS3411</name>
</gene>
<organism evidence="2">
    <name type="scientific">Lotharella globosa</name>
    <dbReference type="NCBI Taxonomy" id="91324"/>
    <lineage>
        <taxon>Eukaryota</taxon>
        <taxon>Sar</taxon>
        <taxon>Rhizaria</taxon>
        <taxon>Cercozoa</taxon>
        <taxon>Chlorarachniophyceae</taxon>
        <taxon>Lotharella</taxon>
    </lineage>
</organism>
<evidence type="ECO:0000259" key="1">
    <source>
        <dbReference type="PROSITE" id="PS50146"/>
    </source>
</evidence>
<dbReference type="EMBL" id="HBIV01004823">
    <property type="protein sequence ID" value="CAE0649039.1"/>
    <property type="molecule type" value="Transcribed_RNA"/>
</dbReference>
<dbReference type="GO" id="GO:0001727">
    <property type="term" value="F:lipid kinase activity"/>
    <property type="evidence" value="ECO:0007669"/>
    <property type="project" value="TreeGrafter"/>
</dbReference>
<dbReference type="PANTHER" id="PTHR12358">
    <property type="entry name" value="SPHINGOSINE KINASE"/>
    <property type="match status" value="1"/>
</dbReference>
<dbReference type="InterPro" id="IPR050187">
    <property type="entry name" value="Lipid_Phosphate_FormReg"/>
</dbReference>
<feature type="domain" description="DAGKc" evidence="1">
    <location>
        <begin position="119"/>
        <end position="260"/>
    </location>
</feature>
<dbReference type="Gene3D" id="3.40.50.10330">
    <property type="entry name" value="Probable inorganic polyphosphate/atp-NAD kinase, domain 1"/>
    <property type="match status" value="1"/>
</dbReference>
<dbReference type="InterPro" id="IPR017438">
    <property type="entry name" value="ATP-NAD_kinase_N"/>
</dbReference>
<dbReference type="GO" id="GO:0046512">
    <property type="term" value="P:sphingosine biosynthetic process"/>
    <property type="evidence" value="ECO:0007669"/>
    <property type="project" value="TreeGrafter"/>
</dbReference>
<evidence type="ECO:0000313" key="2">
    <source>
        <dbReference type="EMBL" id="CAE0649039.1"/>
    </source>
</evidence>
<dbReference type="InterPro" id="IPR016064">
    <property type="entry name" value="NAD/diacylglycerol_kinase_sf"/>
</dbReference>